<dbReference type="InterPro" id="IPR025502">
    <property type="entry name" value="TldD"/>
</dbReference>
<dbReference type="InterPro" id="IPR035068">
    <property type="entry name" value="TldD/PmbA_N"/>
</dbReference>
<dbReference type="GO" id="GO:0005829">
    <property type="term" value="C:cytosol"/>
    <property type="evidence" value="ECO:0007669"/>
    <property type="project" value="TreeGrafter"/>
</dbReference>
<feature type="domain" description="Metalloprotease TldD/E C-terminal" evidence="6">
    <location>
        <begin position="245"/>
        <end position="478"/>
    </location>
</feature>
<dbReference type="InterPro" id="IPR036059">
    <property type="entry name" value="TldD/PmbA_sf"/>
</dbReference>
<keyword evidence="3" id="KW-0378">Hydrolase</keyword>
<dbReference type="InterPro" id="IPR051463">
    <property type="entry name" value="Peptidase_U62_metallo"/>
</dbReference>
<dbReference type="SUPFAM" id="SSF111283">
    <property type="entry name" value="Putative modulator of DNA gyrase, PmbA/TldD"/>
    <property type="match status" value="1"/>
</dbReference>
<keyword evidence="2 8" id="KW-0645">Protease</keyword>
<dbReference type="STRING" id="465721.ACG33_05950"/>
<name>A0A127F884_STEDE</name>
<evidence type="ECO:0000256" key="2">
    <source>
        <dbReference type="ARBA" id="ARBA00022670"/>
    </source>
</evidence>
<dbReference type="InterPro" id="IPR045569">
    <property type="entry name" value="Metalloprtase-TldD/E_C"/>
</dbReference>
<dbReference type="GO" id="GO:0006508">
    <property type="term" value="P:proteolysis"/>
    <property type="evidence" value="ECO:0007669"/>
    <property type="project" value="UniProtKB-KW"/>
</dbReference>
<evidence type="ECO:0000259" key="7">
    <source>
        <dbReference type="Pfam" id="PF19290"/>
    </source>
</evidence>
<sequence>MHPEPLELARRSILVPSGLDEERIAGVLGSVMGYSVDYADLYFQLSREESWSLEDGIVKEGSYSIEQGVGVRALAGEKTGFAYSDEIVMPALTEASMAARAIARSGANTSVQAWRSSTGHRLYGAIDPLEGLNDTDKVRLLEKIDIEARRQDPRVTQVMASLSGAHEVVLVMASDGTMAADVRPLVRMNVAVIVEHKGRREQGYCGSGGRYEVTRFLRDDRWKELVHEAVRSALVNLEAVPAPAGTMTVVLGPGWPGVLLHEAVGHGLEGDFNRKGTSAFTGRIGERVASEQCTVVDDGTLTGRRGSLNVDDEGTPTQCTTLIENGILRGYLQDKLNARLMGVAPTGNGRRESFAHMTLPRMTNTYMLAGRYDPQEIIGSVQKGLYCRNFGGGQVDITSGKFVFSASEAYVIENGRLGAPVRGATLIGNGPDVLRRVSMVGRDLKLDEGVGTCGKEGQDVPVGVGQPTLRVDGLTVGGTGAG</sequence>
<dbReference type="Gene3D" id="3.30.2290.10">
    <property type="entry name" value="PmbA/TldD superfamily"/>
    <property type="match status" value="1"/>
</dbReference>
<evidence type="ECO:0000256" key="3">
    <source>
        <dbReference type="ARBA" id="ARBA00022801"/>
    </source>
</evidence>
<keyword evidence="4" id="KW-0482">Metalloprotease</keyword>
<dbReference type="PIRSF" id="PIRSF004919">
    <property type="entry name" value="TldD"/>
    <property type="match status" value="1"/>
</dbReference>
<dbReference type="Pfam" id="PF19289">
    <property type="entry name" value="PmbA_TldD_3rd"/>
    <property type="match status" value="1"/>
</dbReference>
<evidence type="ECO:0000313" key="8">
    <source>
        <dbReference type="EMBL" id="AMN46646.1"/>
    </source>
</evidence>
<dbReference type="AlphaFoldDB" id="A0A127F884"/>
<dbReference type="PANTHER" id="PTHR30624">
    <property type="entry name" value="UNCHARACTERIZED PROTEIN TLDD AND PMBA"/>
    <property type="match status" value="1"/>
</dbReference>
<dbReference type="InterPro" id="IPR045570">
    <property type="entry name" value="Metalloprtase-TldD/E_cen_dom"/>
</dbReference>
<protein>
    <submittedName>
        <fullName evidence="8">Protease TldD</fullName>
    </submittedName>
</protein>
<gene>
    <name evidence="8" type="primary">tldD</name>
    <name evidence="8" type="ORF">ACG33_05950</name>
</gene>
<reference evidence="8 9" key="1">
    <citation type="submission" date="2015-06" db="EMBL/GenBank/DDBJ databases">
        <title>A Comprehensive Approach to Explore the Metabolic and Phylogenetic Diversity of Bacterial Steroid Degradation in the Environment: Testosterone as an Example.</title>
        <authorList>
            <person name="Yang F.-C."/>
            <person name="Chen Y.-L."/>
            <person name="Yu C.-P."/>
            <person name="Tang S.-L."/>
            <person name="Wang P.-H."/>
            <person name="Ismail W."/>
            <person name="Wang C.-H."/>
            <person name="Yang C.-Y."/>
            <person name="Chiang Y.-R."/>
        </authorList>
    </citation>
    <scope>NUCLEOTIDE SEQUENCE [LARGE SCALE GENOMIC DNA]</scope>
    <source>
        <strain evidence="8 9">DSM 18526</strain>
    </source>
</reference>
<evidence type="ECO:0000259" key="5">
    <source>
        <dbReference type="Pfam" id="PF01523"/>
    </source>
</evidence>
<comment type="similarity">
    <text evidence="1">Belongs to the peptidase U62 family.</text>
</comment>
<organism evidence="8 9">
    <name type="scientific">Steroidobacter denitrificans</name>
    <dbReference type="NCBI Taxonomy" id="465721"/>
    <lineage>
        <taxon>Bacteria</taxon>
        <taxon>Pseudomonadati</taxon>
        <taxon>Pseudomonadota</taxon>
        <taxon>Gammaproteobacteria</taxon>
        <taxon>Steroidobacterales</taxon>
        <taxon>Steroidobacteraceae</taxon>
        <taxon>Steroidobacter</taxon>
    </lineage>
</organism>
<feature type="domain" description="Metalloprotease TldD/E N-terminal" evidence="5">
    <location>
        <begin position="39"/>
        <end position="95"/>
    </location>
</feature>
<evidence type="ECO:0000256" key="4">
    <source>
        <dbReference type="ARBA" id="ARBA00023049"/>
    </source>
</evidence>
<dbReference type="Pfam" id="PF19290">
    <property type="entry name" value="PmbA_TldD_2nd"/>
    <property type="match status" value="1"/>
</dbReference>
<dbReference type="GO" id="GO:0008237">
    <property type="term" value="F:metallopeptidase activity"/>
    <property type="evidence" value="ECO:0007669"/>
    <property type="project" value="UniProtKB-KW"/>
</dbReference>
<evidence type="ECO:0000256" key="1">
    <source>
        <dbReference type="ARBA" id="ARBA00005836"/>
    </source>
</evidence>
<dbReference type="NCBIfam" id="NF008006">
    <property type="entry name" value="PRK10735.1"/>
    <property type="match status" value="1"/>
</dbReference>
<keyword evidence="9" id="KW-1185">Reference proteome</keyword>
<dbReference type="PATRIC" id="fig|465721.4.peg.1268"/>
<accession>A0A127F884</accession>
<dbReference type="Pfam" id="PF01523">
    <property type="entry name" value="PmbA_TldD_1st"/>
    <property type="match status" value="1"/>
</dbReference>
<dbReference type="InterPro" id="IPR002510">
    <property type="entry name" value="Metalloprtase-TldD/E_N"/>
</dbReference>
<dbReference type="KEGG" id="sdf:ACG33_05950"/>
<evidence type="ECO:0000259" key="6">
    <source>
        <dbReference type="Pfam" id="PF19289"/>
    </source>
</evidence>
<dbReference type="EMBL" id="CP011971">
    <property type="protein sequence ID" value="AMN46646.1"/>
    <property type="molecule type" value="Genomic_DNA"/>
</dbReference>
<dbReference type="Proteomes" id="UP000070250">
    <property type="component" value="Chromosome"/>
</dbReference>
<feature type="domain" description="Metalloprotease TldD/E central" evidence="7">
    <location>
        <begin position="128"/>
        <end position="237"/>
    </location>
</feature>
<dbReference type="PANTHER" id="PTHR30624:SF4">
    <property type="entry name" value="METALLOPROTEASE TLDD"/>
    <property type="match status" value="1"/>
</dbReference>
<evidence type="ECO:0000313" key="9">
    <source>
        <dbReference type="Proteomes" id="UP000070250"/>
    </source>
</evidence>
<proteinExistence type="inferred from homology"/>